<reference evidence="1 2" key="2">
    <citation type="journal article" date="2015" name="Stand. Genomic Sci.">
        <title>High quality draft genomic sequence of Arenimonas donghaensis DSM 18148(T).</title>
        <authorList>
            <person name="Chen F."/>
            <person name="Wang H."/>
            <person name="Cao Y."/>
            <person name="Li X."/>
            <person name="Wang G."/>
        </authorList>
    </citation>
    <scope>NUCLEOTIDE SEQUENCE [LARGE SCALE GENOMIC DNA]</scope>
    <source>
        <strain evidence="1 2">HO3-R19</strain>
    </source>
</reference>
<dbReference type="RefSeq" id="WP_034220834.1">
    <property type="nucleotide sequence ID" value="NZ_AVCJ01000002.1"/>
</dbReference>
<dbReference type="OrthoDB" id="9793188at2"/>
<dbReference type="PATRIC" id="fig|1121014.3.peg.615"/>
<name>A0A087ML14_9GAMM</name>
<keyword evidence="2" id="KW-1185">Reference proteome</keyword>
<proteinExistence type="predicted"/>
<dbReference type="AlphaFoldDB" id="A0A087ML14"/>
<evidence type="ECO:0000313" key="2">
    <source>
        <dbReference type="Proteomes" id="UP000029085"/>
    </source>
</evidence>
<sequence length="154" mass="17487">MDIQAAQARIVEDIRKYGCHVLQVQGNGPHPSFAYTLGIGRTSDSPDVCVFGLPAPSAHRLLHHYNKRVREGERFEAGQVLQGFIKDTDCLLRPVDPSHHEALFGFNVWLHDGPRFKMLQLVYPTVEGIWPWSELANDWLRQQQPILENVSGPH</sequence>
<dbReference type="Proteomes" id="UP000029085">
    <property type="component" value="Unassembled WGS sequence"/>
</dbReference>
<evidence type="ECO:0008006" key="3">
    <source>
        <dbReference type="Google" id="ProtNLM"/>
    </source>
</evidence>
<organism evidence="1 2">
    <name type="scientific">Arenimonas donghaensis DSM 18148 = HO3-R19</name>
    <dbReference type="NCBI Taxonomy" id="1121014"/>
    <lineage>
        <taxon>Bacteria</taxon>
        <taxon>Pseudomonadati</taxon>
        <taxon>Pseudomonadota</taxon>
        <taxon>Gammaproteobacteria</taxon>
        <taxon>Lysobacterales</taxon>
        <taxon>Lysobacteraceae</taxon>
        <taxon>Arenimonas</taxon>
    </lineage>
</organism>
<dbReference type="InterPro" id="IPR025358">
    <property type="entry name" value="DUF4262"/>
</dbReference>
<protein>
    <recommendedName>
        <fullName evidence="3">DUF4262 domain-containing protein</fullName>
    </recommendedName>
</protein>
<dbReference type="Pfam" id="PF14081">
    <property type="entry name" value="DUF4262"/>
    <property type="match status" value="1"/>
</dbReference>
<evidence type="ECO:0000313" key="1">
    <source>
        <dbReference type="EMBL" id="KFL37567.1"/>
    </source>
</evidence>
<comment type="caution">
    <text evidence="1">The sequence shown here is derived from an EMBL/GenBank/DDBJ whole genome shotgun (WGS) entry which is preliminary data.</text>
</comment>
<dbReference type="STRING" id="1121014.N788_09270"/>
<reference evidence="2" key="1">
    <citation type="submission" date="2013-08" db="EMBL/GenBank/DDBJ databases">
        <title>Genome sequencing of Arenimonas donghaensis.</title>
        <authorList>
            <person name="Chen F."/>
            <person name="Wang G."/>
        </authorList>
    </citation>
    <scope>NUCLEOTIDE SEQUENCE [LARGE SCALE GENOMIC DNA]</scope>
    <source>
        <strain evidence="2">HO3-R19</strain>
    </source>
</reference>
<dbReference type="EMBL" id="AVCJ01000002">
    <property type="protein sequence ID" value="KFL37567.1"/>
    <property type="molecule type" value="Genomic_DNA"/>
</dbReference>
<accession>A0A087ML14</accession>
<gene>
    <name evidence="1" type="ORF">N788_09270</name>
</gene>